<proteinExistence type="predicted"/>
<dbReference type="InterPro" id="IPR007441">
    <property type="entry name" value="EutH"/>
</dbReference>
<keyword evidence="2" id="KW-0812">Transmembrane</keyword>
<feature type="transmembrane region" description="Helical" evidence="2">
    <location>
        <begin position="106"/>
        <end position="132"/>
    </location>
</feature>
<keyword evidence="4" id="KW-1185">Reference proteome</keyword>
<evidence type="ECO:0000256" key="2">
    <source>
        <dbReference type="SAM" id="Phobius"/>
    </source>
</evidence>
<dbReference type="PANTHER" id="PTHR40089:SF1">
    <property type="entry name" value="ETHANOLAMINE PERMEASE EUTH-RELATED"/>
    <property type="match status" value="1"/>
</dbReference>
<sequence>MGLNEIIVVIMAVALVVAAVDRAAGGRLGLGSQLEEGMNTFGPLALSMVGTISLAPILAKVLNPVVVPVYTFLGADPSMFAGTLLANDMGGYHLSVQMAQTREAGLLAGAILAAMLGCTVVFTIPVGLGIVADEDRPHFANGVLVGVVTIPLGVLAGGLTAGFPPGMILRNLVPIIIAAVLIALGLWKAPDAMTRGFMVFGKILVAIISLALAVVSFEFLTGWSVMPPGWQMAPVTEGLAVVAGICVFLMGAFPLMHVITKVARRPLAAFGRTLGVNEVASGGIVMTLANAIPTFGLMRKMDKRGVFLNTAWSVSAMALLGDHLGFTAGVAPHMIVPMIVGKLAAALSALAVACLIVRRRYPAHGQDRAAPRTAGALDGASPAAEPAPNRTDNGQDR</sequence>
<feature type="region of interest" description="Disordered" evidence="1">
    <location>
        <begin position="367"/>
        <end position="397"/>
    </location>
</feature>
<dbReference type="Proteomes" id="UP001072034">
    <property type="component" value="Unassembled WGS sequence"/>
</dbReference>
<dbReference type="RefSeq" id="WP_268918590.1">
    <property type="nucleotide sequence ID" value="NZ_JAPTMY010000049.1"/>
</dbReference>
<dbReference type="Pfam" id="PF04346">
    <property type="entry name" value="EutH"/>
    <property type="match status" value="1"/>
</dbReference>
<comment type="caution">
    <text evidence="3">The sequence shown here is derived from an EMBL/GenBank/DDBJ whole genome shotgun (WGS) entry which is preliminary data.</text>
</comment>
<feature type="transmembrane region" description="Helical" evidence="2">
    <location>
        <begin position="167"/>
        <end position="187"/>
    </location>
</feature>
<feature type="transmembrane region" description="Helical" evidence="2">
    <location>
        <begin position="139"/>
        <end position="161"/>
    </location>
</feature>
<keyword evidence="2" id="KW-0472">Membrane</keyword>
<keyword evidence="2" id="KW-1133">Transmembrane helix</keyword>
<evidence type="ECO:0000256" key="1">
    <source>
        <dbReference type="SAM" id="MobiDB-lite"/>
    </source>
</evidence>
<feature type="transmembrane region" description="Helical" evidence="2">
    <location>
        <begin position="306"/>
        <end position="328"/>
    </location>
</feature>
<name>A0ABT4ICA3_9ACTO</name>
<protein>
    <submittedName>
        <fullName evidence="3">Ethanolamine utilization protein EutH</fullName>
    </submittedName>
</protein>
<gene>
    <name evidence="3" type="ORF">OHJ16_15075</name>
</gene>
<feature type="transmembrane region" description="Helical" evidence="2">
    <location>
        <begin position="239"/>
        <end position="259"/>
    </location>
</feature>
<evidence type="ECO:0000313" key="3">
    <source>
        <dbReference type="EMBL" id="MCZ0859358.1"/>
    </source>
</evidence>
<accession>A0ABT4ICA3</accession>
<dbReference type="PANTHER" id="PTHR40089">
    <property type="entry name" value="ETHANOLAMINE UTILIZATION PROTEIN EUTH"/>
    <property type="match status" value="1"/>
</dbReference>
<organism evidence="3 4">
    <name type="scientific">Actinomyces israelii</name>
    <dbReference type="NCBI Taxonomy" id="1659"/>
    <lineage>
        <taxon>Bacteria</taxon>
        <taxon>Bacillati</taxon>
        <taxon>Actinomycetota</taxon>
        <taxon>Actinomycetes</taxon>
        <taxon>Actinomycetales</taxon>
        <taxon>Actinomycetaceae</taxon>
        <taxon>Actinomyces</taxon>
    </lineage>
</organism>
<feature type="transmembrane region" description="Helical" evidence="2">
    <location>
        <begin position="65"/>
        <end position="86"/>
    </location>
</feature>
<feature type="transmembrane region" description="Helical" evidence="2">
    <location>
        <begin position="41"/>
        <end position="58"/>
    </location>
</feature>
<reference evidence="3" key="1">
    <citation type="submission" date="2022-10" db="EMBL/GenBank/DDBJ databases">
        <title>Genome sequence of Actinomyces israelii ATCC 10048.</title>
        <authorList>
            <person name="Watt R.M."/>
            <person name="Tong W.M."/>
        </authorList>
    </citation>
    <scope>NUCLEOTIDE SEQUENCE</scope>
    <source>
        <strain evidence="3">ATCC 10048</strain>
    </source>
</reference>
<feature type="transmembrane region" description="Helical" evidence="2">
    <location>
        <begin position="199"/>
        <end position="219"/>
    </location>
</feature>
<feature type="transmembrane region" description="Helical" evidence="2">
    <location>
        <begin position="334"/>
        <end position="357"/>
    </location>
</feature>
<dbReference type="EMBL" id="JAPTMY010000049">
    <property type="protein sequence ID" value="MCZ0859358.1"/>
    <property type="molecule type" value="Genomic_DNA"/>
</dbReference>
<dbReference type="PIRSF" id="PIRSF019466">
    <property type="entry name" value="EutH"/>
    <property type="match status" value="1"/>
</dbReference>
<evidence type="ECO:0000313" key="4">
    <source>
        <dbReference type="Proteomes" id="UP001072034"/>
    </source>
</evidence>